<evidence type="ECO:0000256" key="4">
    <source>
        <dbReference type="ARBA" id="ARBA00022679"/>
    </source>
</evidence>
<dbReference type="GO" id="GO:0005524">
    <property type="term" value="F:ATP binding"/>
    <property type="evidence" value="ECO:0007669"/>
    <property type="project" value="UniProtKB-UniRule"/>
</dbReference>
<dbReference type="EMBL" id="AWWV01011048">
    <property type="protein sequence ID" value="OMO75001.1"/>
    <property type="molecule type" value="Genomic_DNA"/>
</dbReference>
<dbReference type="InterPro" id="IPR052059">
    <property type="entry name" value="CR_Ser/Thr_kinase"/>
</dbReference>
<keyword evidence="5 12" id="KW-0547">Nucleotide-binding</keyword>
<dbReference type="InterPro" id="IPR002222">
    <property type="entry name" value="Ribosomal_uS19"/>
</dbReference>
<dbReference type="GO" id="GO:1990904">
    <property type="term" value="C:ribonucleoprotein complex"/>
    <property type="evidence" value="ECO:0007669"/>
    <property type="project" value="UniProtKB-KW"/>
</dbReference>
<keyword evidence="19" id="KW-1185">Reference proteome</keyword>
<accession>A0A1R3HXR3</accession>
<dbReference type="PROSITE" id="PS00323">
    <property type="entry name" value="RIBOSOMAL_S19"/>
    <property type="match status" value="1"/>
</dbReference>
<dbReference type="InterPro" id="IPR020934">
    <property type="entry name" value="Ribosomal_uS19_CS"/>
</dbReference>
<sequence>MDRAIQAVFAAILSFFLVSLILACVILICRSAKKRNRQNPPQTRSLTRTRPAPVPSDLTTCDSAAFDPSIHRLDMAELAAATKNFSSDLIIGDGSFGYVYKATLSNGVTVAIKKLDPNAFQGLREFRAEMETLGKLRHQNIVKILGFCSTGLDRVLIYEFIERGSLDQWLYDTSATDEQENSAGRFPLSWETRKKVVKGIANGLSYLHGLDTPIIHRDIKASNVLLDKEFEPHISDFGLARQVQEAHSHVSTQVAGTMGYMPPEYREGNTAATPYADVYSFGILMIEIATQNRPNWPVRFEGKDVGLVEWARKMVAQGRQVEMVSDKIPRKELVENEVTKYFEIAFSSNVRQGSAARLPFVDAYLSKMKQNPKLLANKKIWSRRSTILPEFVDQTVRIYNGKTFIRCKITEGKVGHKFGEFALTRKRKNMRNKQEPVKKKGKK</sequence>
<dbReference type="FunFam" id="3.30.860.10:FF:000003">
    <property type="entry name" value="Ribosomal protein S19, mitochondrial"/>
    <property type="match status" value="1"/>
</dbReference>
<gene>
    <name evidence="18" type="ORF">CCACVL1_16371</name>
</gene>
<dbReference type="GO" id="GO:0006412">
    <property type="term" value="P:translation"/>
    <property type="evidence" value="ECO:0007669"/>
    <property type="project" value="InterPro"/>
</dbReference>
<comment type="similarity">
    <text evidence="13">Belongs to the protein kinase superfamily.</text>
</comment>
<dbReference type="PROSITE" id="PS00107">
    <property type="entry name" value="PROTEIN_KINASE_ATP"/>
    <property type="match status" value="1"/>
</dbReference>
<dbReference type="GO" id="GO:0004674">
    <property type="term" value="F:protein serine/threonine kinase activity"/>
    <property type="evidence" value="ECO:0007669"/>
    <property type="project" value="UniProtKB-KW"/>
</dbReference>
<evidence type="ECO:0000256" key="11">
    <source>
        <dbReference type="ARBA" id="ARBA00048679"/>
    </source>
</evidence>
<keyword evidence="7 12" id="KW-0067">ATP-binding</keyword>
<dbReference type="SUPFAM" id="SSF56112">
    <property type="entry name" value="Protein kinase-like (PK-like)"/>
    <property type="match status" value="1"/>
</dbReference>
<evidence type="ECO:0000256" key="12">
    <source>
        <dbReference type="PROSITE-ProRule" id="PRU10141"/>
    </source>
</evidence>
<evidence type="ECO:0000256" key="15">
    <source>
        <dbReference type="SAM" id="MobiDB-lite"/>
    </source>
</evidence>
<dbReference type="Gramene" id="OMO75001">
    <property type="protein sequence ID" value="OMO75001"/>
    <property type="gene ID" value="CCACVL1_16371"/>
</dbReference>
<dbReference type="AlphaFoldDB" id="A0A1R3HXR3"/>
<dbReference type="PROSITE" id="PS50011">
    <property type="entry name" value="PROTEIN_KINASE_DOM"/>
    <property type="match status" value="1"/>
</dbReference>
<dbReference type="Proteomes" id="UP000188268">
    <property type="component" value="Unassembled WGS sequence"/>
</dbReference>
<reference evidence="18 19" key="1">
    <citation type="submission" date="2013-09" db="EMBL/GenBank/DDBJ databases">
        <title>Corchorus capsularis genome sequencing.</title>
        <authorList>
            <person name="Alam M."/>
            <person name="Haque M.S."/>
            <person name="Islam M.S."/>
            <person name="Emdad E.M."/>
            <person name="Islam M.M."/>
            <person name="Ahmed B."/>
            <person name="Halim A."/>
            <person name="Hossen Q.M.M."/>
            <person name="Hossain M.Z."/>
            <person name="Ahmed R."/>
            <person name="Khan M.M."/>
            <person name="Islam R."/>
            <person name="Rashid M.M."/>
            <person name="Khan S.A."/>
            <person name="Rahman M.S."/>
            <person name="Alam M."/>
        </authorList>
    </citation>
    <scope>NUCLEOTIDE SEQUENCE [LARGE SCALE GENOMIC DNA]</scope>
    <source>
        <strain evidence="19">cv. CVL-1</strain>
        <tissue evidence="18">Whole seedling</tissue>
    </source>
</reference>
<keyword evidence="16" id="KW-1133">Transmembrane helix</keyword>
<dbReference type="GO" id="GO:0005840">
    <property type="term" value="C:ribosome"/>
    <property type="evidence" value="ECO:0007669"/>
    <property type="project" value="UniProtKB-KW"/>
</dbReference>
<comment type="caution">
    <text evidence="18">The sequence shown here is derived from an EMBL/GenBank/DDBJ whole genome shotgun (WGS) entry which is preliminary data.</text>
</comment>
<evidence type="ECO:0000256" key="6">
    <source>
        <dbReference type="ARBA" id="ARBA00022777"/>
    </source>
</evidence>
<evidence type="ECO:0000256" key="7">
    <source>
        <dbReference type="ARBA" id="ARBA00022840"/>
    </source>
</evidence>
<dbReference type="SUPFAM" id="SSF54570">
    <property type="entry name" value="Ribosomal protein S19"/>
    <property type="match status" value="1"/>
</dbReference>
<dbReference type="Gene3D" id="3.30.860.10">
    <property type="entry name" value="30s Ribosomal Protein S19, Chain A"/>
    <property type="match status" value="1"/>
</dbReference>
<evidence type="ECO:0000256" key="10">
    <source>
        <dbReference type="ARBA" id="ARBA00047899"/>
    </source>
</evidence>
<keyword evidence="4" id="KW-0808">Transferase</keyword>
<evidence type="ECO:0000256" key="8">
    <source>
        <dbReference type="ARBA" id="ARBA00022980"/>
    </source>
</evidence>
<dbReference type="FunFam" id="3.30.200.20:FF:000745">
    <property type="entry name" value="Phytosulfokine receptor 2"/>
    <property type="match status" value="1"/>
</dbReference>
<feature type="binding site" evidence="12">
    <location>
        <position position="114"/>
    </location>
    <ligand>
        <name>ATP</name>
        <dbReference type="ChEBI" id="CHEBI:30616"/>
    </ligand>
</feature>
<evidence type="ECO:0000313" key="19">
    <source>
        <dbReference type="Proteomes" id="UP000188268"/>
    </source>
</evidence>
<dbReference type="PROSITE" id="PS00108">
    <property type="entry name" value="PROTEIN_KINASE_ST"/>
    <property type="match status" value="1"/>
</dbReference>
<dbReference type="HAMAP" id="MF_00531">
    <property type="entry name" value="Ribosomal_uS19"/>
    <property type="match status" value="1"/>
</dbReference>
<feature type="region of interest" description="Disordered" evidence="15">
    <location>
        <begin position="36"/>
        <end position="55"/>
    </location>
</feature>
<dbReference type="GO" id="GO:0003723">
    <property type="term" value="F:RNA binding"/>
    <property type="evidence" value="ECO:0007669"/>
    <property type="project" value="InterPro"/>
</dbReference>
<evidence type="ECO:0000256" key="2">
    <source>
        <dbReference type="ARBA" id="ARBA00012513"/>
    </source>
</evidence>
<dbReference type="FunFam" id="1.10.510.10:FF:001023">
    <property type="entry name" value="Os07g0541700 protein"/>
    <property type="match status" value="1"/>
</dbReference>
<comment type="catalytic activity">
    <reaction evidence="11">
        <text>L-seryl-[protein] + ATP = O-phospho-L-seryl-[protein] + ADP + H(+)</text>
        <dbReference type="Rhea" id="RHEA:17989"/>
        <dbReference type="Rhea" id="RHEA-COMP:9863"/>
        <dbReference type="Rhea" id="RHEA-COMP:11604"/>
        <dbReference type="ChEBI" id="CHEBI:15378"/>
        <dbReference type="ChEBI" id="CHEBI:29999"/>
        <dbReference type="ChEBI" id="CHEBI:30616"/>
        <dbReference type="ChEBI" id="CHEBI:83421"/>
        <dbReference type="ChEBI" id="CHEBI:456216"/>
        <dbReference type="EC" id="2.7.11.1"/>
    </reaction>
</comment>
<name>A0A1R3HXR3_COCAP</name>
<keyword evidence="16" id="KW-0472">Membrane</keyword>
<dbReference type="PRINTS" id="PR00975">
    <property type="entry name" value="RIBOSOMALS19"/>
</dbReference>
<dbReference type="InterPro" id="IPR017441">
    <property type="entry name" value="Protein_kinase_ATP_BS"/>
</dbReference>
<dbReference type="Gene3D" id="3.30.200.20">
    <property type="entry name" value="Phosphorylase Kinase, domain 1"/>
    <property type="match status" value="1"/>
</dbReference>
<dbReference type="Gene3D" id="1.10.510.10">
    <property type="entry name" value="Transferase(Phosphotransferase) domain 1"/>
    <property type="match status" value="1"/>
</dbReference>
<dbReference type="InterPro" id="IPR011009">
    <property type="entry name" value="Kinase-like_dom_sf"/>
</dbReference>
<keyword evidence="8 14" id="KW-0689">Ribosomal protein</keyword>
<dbReference type="PROSITE" id="PS51257">
    <property type="entry name" value="PROKAR_LIPOPROTEIN"/>
    <property type="match status" value="1"/>
</dbReference>
<dbReference type="Pfam" id="PF00203">
    <property type="entry name" value="Ribosomal_S19"/>
    <property type="match status" value="1"/>
</dbReference>
<evidence type="ECO:0000256" key="3">
    <source>
        <dbReference type="ARBA" id="ARBA00022527"/>
    </source>
</evidence>
<organism evidence="18 19">
    <name type="scientific">Corchorus capsularis</name>
    <name type="common">Jute</name>
    <dbReference type="NCBI Taxonomy" id="210143"/>
    <lineage>
        <taxon>Eukaryota</taxon>
        <taxon>Viridiplantae</taxon>
        <taxon>Streptophyta</taxon>
        <taxon>Embryophyta</taxon>
        <taxon>Tracheophyta</taxon>
        <taxon>Spermatophyta</taxon>
        <taxon>Magnoliopsida</taxon>
        <taxon>eudicotyledons</taxon>
        <taxon>Gunneridae</taxon>
        <taxon>Pentapetalae</taxon>
        <taxon>rosids</taxon>
        <taxon>malvids</taxon>
        <taxon>Malvales</taxon>
        <taxon>Malvaceae</taxon>
        <taxon>Grewioideae</taxon>
        <taxon>Apeibeae</taxon>
        <taxon>Corchorus</taxon>
    </lineage>
</organism>
<evidence type="ECO:0000256" key="9">
    <source>
        <dbReference type="ARBA" id="ARBA00023274"/>
    </source>
</evidence>
<comment type="similarity">
    <text evidence="1 14">Belongs to the universal ribosomal protein uS19 family.</text>
</comment>
<feature type="transmembrane region" description="Helical" evidence="16">
    <location>
        <begin position="6"/>
        <end position="29"/>
    </location>
</feature>
<protein>
    <recommendedName>
        <fullName evidence="2">non-specific serine/threonine protein kinase</fullName>
        <ecNumber evidence="2">2.7.11.1</ecNumber>
    </recommendedName>
</protein>
<dbReference type="OrthoDB" id="4062651at2759"/>
<dbReference type="InterPro" id="IPR000719">
    <property type="entry name" value="Prot_kinase_dom"/>
</dbReference>
<dbReference type="Pfam" id="PF00069">
    <property type="entry name" value="Pkinase"/>
    <property type="match status" value="1"/>
</dbReference>
<dbReference type="GO" id="GO:0003735">
    <property type="term" value="F:structural constituent of ribosome"/>
    <property type="evidence" value="ECO:0007669"/>
    <property type="project" value="InterPro"/>
</dbReference>
<evidence type="ECO:0000256" key="13">
    <source>
        <dbReference type="RuleBase" id="RU000304"/>
    </source>
</evidence>
<dbReference type="InterPro" id="IPR023575">
    <property type="entry name" value="Ribosomal_uS19_SF"/>
</dbReference>
<keyword evidence="3 13" id="KW-0723">Serine/threonine-protein kinase</keyword>
<keyword evidence="16" id="KW-0812">Transmembrane</keyword>
<comment type="catalytic activity">
    <reaction evidence="10">
        <text>L-threonyl-[protein] + ATP = O-phospho-L-threonyl-[protein] + ADP + H(+)</text>
        <dbReference type="Rhea" id="RHEA:46608"/>
        <dbReference type="Rhea" id="RHEA-COMP:11060"/>
        <dbReference type="Rhea" id="RHEA-COMP:11605"/>
        <dbReference type="ChEBI" id="CHEBI:15378"/>
        <dbReference type="ChEBI" id="CHEBI:30013"/>
        <dbReference type="ChEBI" id="CHEBI:30616"/>
        <dbReference type="ChEBI" id="CHEBI:61977"/>
        <dbReference type="ChEBI" id="CHEBI:456216"/>
        <dbReference type="EC" id="2.7.11.1"/>
    </reaction>
</comment>
<keyword evidence="6" id="KW-0418">Kinase</keyword>
<evidence type="ECO:0000256" key="14">
    <source>
        <dbReference type="RuleBase" id="RU003485"/>
    </source>
</evidence>
<evidence type="ECO:0000256" key="5">
    <source>
        <dbReference type="ARBA" id="ARBA00022741"/>
    </source>
</evidence>
<evidence type="ECO:0000259" key="17">
    <source>
        <dbReference type="PROSITE" id="PS50011"/>
    </source>
</evidence>
<dbReference type="STRING" id="210143.A0A1R3HXR3"/>
<evidence type="ECO:0000313" key="18">
    <source>
        <dbReference type="EMBL" id="OMO75001.1"/>
    </source>
</evidence>
<dbReference type="SMART" id="SM00220">
    <property type="entry name" value="S_TKc"/>
    <property type="match status" value="1"/>
</dbReference>
<feature type="domain" description="Protein kinase" evidence="17">
    <location>
        <begin position="85"/>
        <end position="365"/>
    </location>
</feature>
<evidence type="ECO:0000256" key="16">
    <source>
        <dbReference type="SAM" id="Phobius"/>
    </source>
</evidence>
<dbReference type="PANTHER" id="PTHR47973">
    <property type="entry name" value="CYSTEINE-RICH RECEPTOR-LIKE PROTEIN KINASE 3"/>
    <property type="match status" value="1"/>
</dbReference>
<evidence type="ECO:0000256" key="1">
    <source>
        <dbReference type="ARBA" id="ARBA00007345"/>
    </source>
</evidence>
<feature type="compositionally biased region" description="Polar residues" evidence="15">
    <location>
        <begin position="38"/>
        <end position="48"/>
    </location>
</feature>
<keyword evidence="9 14" id="KW-0687">Ribonucleoprotein</keyword>
<dbReference type="InterPro" id="IPR008271">
    <property type="entry name" value="Ser/Thr_kinase_AS"/>
</dbReference>
<dbReference type="OMA" id="VKPRCRC"/>
<dbReference type="EC" id="2.7.11.1" evidence="2"/>
<proteinExistence type="inferred from homology"/>